<dbReference type="Proteomes" id="UP000039046">
    <property type="component" value="Unassembled WGS sequence"/>
</dbReference>
<protein>
    <recommendedName>
        <fullName evidence="11">Peptidase S8/S53 domain-containing protein</fullName>
    </recommendedName>
</protein>
<dbReference type="PROSITE" id="PS00136">
    <property type="entry name" value="SUBTILASE_ASP"/>
    <property type="match status" value="1"/>
</dbReference>
<dbReference type="GO" id="GO:0004252">
    <property type="term" value="F:serine-type endopeptidase activity"/>
    <property type="evidence" value="ECO:0007669"/>
    <property type="project" value="InterPro"/>
</dbReference>
<dbReference type="PANTHER" id="PTHR43806">
    <property type="entry name" value="PEPTIDASE S8"/>
    <property type="match status" value="1"/>
</dbReference>
<gene>
    <name evidence="9" type="ORF">VHEMI01982</name>
</gene>
<proteinExistence type="inferred from homology"/>
<evidence type="ECO:0000256" key="5">
    <source>
        <dbReference type="ARBA" id="ARBA00022825"/>
    </source>
</evidence>
<keyword evidence="5" id="KW-0720">Serine protease</keyword>
<dbReference type="Pfam" id="PF00082">
    <property type="entry name" value="Peptidase_S8"/>
    <property type="match status" value="1"/>
</dbReference>
<dbReference type="InterPro" id="IPR000209">
    <property type="entry name" value="Peptidase_S8/S53_dom"/>
</dbReference>
<evidence type="ECO:0000259" key="7">
    <source>
        <dbReference type="Pfam" id="PF00082"/>
    </source>
</evidence>
<dbReference type="OrthoDB" id="206201at2759"/>
<sequence>MHLSIFQIFKTTPNITLKMMTTLAAALLIPVVYGFPRTSPPAALYNTGPGLVPNEYIVKLRDGSSAATLDSTIRPFRANVTHTYQTLFHGFAANLDHQALDQLLHDPQVEYIQQDSWASIAVIESSTVDQANAEWGLGRISYRKKGSKIYTYDSSGGAGTCSYILDTGVDASHPDFGGRATQLRSFINGSEKDDHGHGTHCAGTAGSTTYGVAKQTKILGVKILDSSGKGKWAGINSALEWVAGDHESRGCKGVFVNLSIDGPDSPSTKEMMAKLVGLGIFVAGAAGNFNKDVGNNTPGSEPSICTVGATDYQDKKALFSNFGKALDILAPGMTIVSTVPGGGKICRARQWLLHTL</sequence>
<dbReference type="InterPro" id="IPR015500">
    <property type="entry name" value="Peptidase_S8_subtilisin-rel"/>
</dbReference>
<dbReference type="Gene3D" id="3.40.50.200">
    <property type="entry name" value="Peptidase S8/S53 domain"/>
    <property type="match status" value="1"/>
</dbReference>
<dbReference type="InterPro" id="IPR034193">
    <property type="entry name" value="PCSK9_ProteinaseK-like"/>
</dbReference>
<evidence type="ECO:0000256" key="4">
    <source>
        <dbReference type="ARBA" id="ARBA00022801"/>
    </source>
</evidence>
<dbReference type="InterPro" id="IPR036852">
    <property type="entry name" value="Peptidase_S8/S53_dom_sf"/>
</dbReference>
<evidence type="ECO:0000313" key="10">
    <source>
        <dbReference type="Proteomes" id="UP000039046"/>
    </source>
</evidence>
<dbReference type="EMBL" id="CDHN01000001">
    <property type="protein sequence ID" value="CEJ81875.1"/>
    <property type="molecule type" value="Genomic_DNA"/>
</dbReference>
<dbReference type="AlphaFoldDB" id="A0A0A1T6U6"/>
<name>A0A0A1T6U6_9HYPO</name>
<dbReference type="GO" id="GO:0005576">
    <property type="term" value="C:extracellular region"/>
    <property type="evidence" value="ECO:0007669"/>
    <property type="project" value="UniProtKB-ARBA"/>
</dbReference>
<evidence type="ECO:0000256" key="1">
    <source>
        <dbReference type="ARBA" id="ARBA00011073"/>
    </source>
</evidence>
<dbReference type="PRINTS" id="PR00723">
    <property type="entry name" value="SUBTILISIN"/>
</dbReference>
<dbReference type="Pfam" id="PF05922">
    <property type="entry name" value="Inhibitor_I9"/>
    <property type="match status" value="1"/>
</dbReference>
<dbReference type="HOGENOM" id="CLU_011263_1_0_1"/>
<organism evidence="9 10">
    <name type="scientific">[Torrubiella] hemipterigena</name>
    <dbReference type="NCBI Taxonomy" id="1531966"/>
    <lineage>
        <taxon>Eukaryota</taxon>
        <taxon>Fungi</taxon>
        <taxon>Dikarya</taxon>
        <taxon>Ascomycota</taxon>
        <taxon>Pezizomycotina</taxon>
        <taxon>Sordariomycetes</taxon>
        <taxon>Hypocreomycetidae</taxon>
        <taxon>Hypocreales</taxon>
        <taxon>Clavicipitaceae</taxon>
        <taxon>Clavicipitaceae incertae sedis</taxon>
        <taxon>'Torrubiella' clade</taxon>
    </lineage>
</organism>
<keyword evidence="10" id="KW-1185">Reference proteome</keyword>
<reference evidence="9 10" key="1">
    <citation type="journal article" date="2015" name="Genome Announc.">
        <title>Draft Genome Sequence and Gene Annotation of the Entomopathogenic Fungus Verticillium hemipterigenum.</title>
        <authorList>
            <person name="Horn F."/>
            <person name="Habel A."/>
            <person name="Scharf D.H."/>
            <person name="Dworschak J."/>
            <person name="Brakhage A.A."/>
            <person name="Guthke R."/>
            <person name="Hertweck C."/>
            <person name="Linde J."/>
        </authorList>
    </citation>
    <scope>NUCLEOTIDE SEQUENCE [LARGE SCALE GENOMIC DNA]</scope>
</reference>
<dbReference type="InterPro" id="IPR037045">
    <property type="entry name" value="S8pro/Inhibitor_I9_sf"/>
</dbReference>
<dbReference type="InterPro" id="IPR022398">
    <property type="entry name" value="Peptidase_S8_His-AS"/>
</dbReference>
<dbReference type="CDD" id="cd04077">
    <property type="entry name" value="Peptidases_S8_PCSK9_ProteinaseK_like"/>
    <property type="match status" value="1"/>
</dbReference>
<evidence type="ECO:0000256" key="6">
    <source>
        <dbReference type="PROSITE-ProRule" id="PRU01240"/>
    </source>
</evidence>
<evidence type="ECO:0000313" key="9">
    <source>
        <dbReference type="EMBL" id="CEJ81875.1"/>
    </source>
</evidence>
<dbReference type="SUPFAM" id="SSF52743">
    <property type="entry name" value="Subtilisin-like"/>
    <property type="match status" value="1"/>
</dbReference>
<evidence type="ECO:0000256" key="2">
    <source>
        <dbReference type="ARBA" id="ARBA00022670"/>
    </source>
</evidence>
<dbReference type="PROSITE" id="PS00137">
    <property type="entry name" value="SUBTILASE_HIS"/>
    <property type="match status" value="1"/>
</dbReference>
<evidence type="ECO:0000259" key="8">
    <source>
        <dbReference type="Pfam" id="PF05922"/>
    </source>
</evidence>
<feature type="domain" description="Peptidase S8/S53" evidence="7">
    <location>
        <begin position="164"/>
        <end position="334"/>
    </location>
</feature>
<evidence type="ECO:0008006" key="11">
    <source>
        <dbReference type="Google" id="ProtNLM"/>
    </source>
</evidence>
<dbReference type="InterPro" id="IPR023827">
    <property type="entry name" value="Peptidase_S8_Asp-AS"/>
</dbReference>
<dbReference type="GO" id="GO:0006508">
    <property type="term" value="P:proteolysis"/>
    <property type="evidence" value="ECO:0007669"/>
    <property type="project" value="UniProtKB-KW"/>
</dbReference>
<dbReference type="SUPFAM" id="SSF54897">
    <property type="entry name" value="Protease propeptides/inhibitors"/>
    <property type="match status" value="1"/>
</dbReference>
<comment type="caution">
    <text evidence="6">Lacks conserved residue(s) required for the propagation of feature annotation.</text>
</comment>
<keyword evidence="2" id="KW-0645">Protease</keyword>
<dbReference type="PANTHER" id="PTHR43806:SF58">
    <property type="entry name" value="ALKALINE PROTEASE 1-RELATED"/>
    <property type="match status" value="1"/>
</dbReference>
<dbReference type="STRING" id="1531966.A0A0A1T6U6"/>
<dbReference type="PROSITE" id="PS51892">
    <property type="entry name" value="SUBTILASE"/>
    <property type="match status" value="1"/>
</dbReference>
<comment type="similarity">
    <text evidence="1 6">Belongs to the peptidase S8 family.</text>
</comment>
<evidence type="ECO:0000256" key="3">
    <source>
        <dbReference type="ARBA" id="ARBA00022729"/>
    </source>
</evidence>
<accession>A0A0A1T6U6</accession>
<dbReference type="InterPro" id="IPR010259">
    <property type="entry name" value="S8pro/Inhibitor_I9"/>
</dbReference>
<dbReference type="InterPro" id="IPR050131">
    <property type="entry name" value="Peptidase_S8_subtilisin-like"/>
</dbReference>
<feature type="domain" description="Inhibitor I9" evidence="8">
    <location>
        <begin position="70"/>
        <end position="116"/>
    </location>
</feature>
<keyword evidence="3" id="KW-0732">Signal</keyword>
<dbReference type="Gene3D" id="3.30.70.80">
    <property type="entry name" value="Peptidase S8 propeptide/proteinase inhibitor I9"/>
    <property type="match status" value="1"/>
</dbReference>
<keyword evidence="4" id="KW-0378">Hydrolase</keyword>